<proteinExistence type="inferred from homology"/>
<dbReference type="CDD" id="cd00878">
    <property type="entry name" value="Arf_Arl"/>
    <property type="match status" value="1"/>
</dbReference>
<dbReference type="SMART" id="SM00177">
    <property type="entry name" value="ARF"/>
    <property type="match status" value="1"/>
</dbReference>
<evidence type="ECO:0000313" key="4">
    <source>
        <dbReference type="EMBL" id="KAK6754665.1"/>
    </source>
</evidence>
<reference evidence="4 5" key="1">
    <citation type="submission" date="2023-08" db="EMBL/GenBank/DDBJ databases">
        <title>A Necator americanus chromosomal reference genome.</title>
        <authorList>
            <person name="Ilik V."/>
            <person name="Petrzelkova K.J."/>
            <person name="Pardy F."/>
            <person name="Fuh T."/>
            <person name="Niatou-Singa F.S."/>
            <person name="Gouil Q."/>
            <person name="Baker L."/>
            <person name="Ritchie M.E."/>
            <person name="Jex A.R."/>
            <person name="Gazzola D."/>
            <person name="Li H."/>
            <person name="Toshio Fujiwara R."/>
            <person name="Zhan B."/>
            <person name="Aroian R.V."/>
            <person name="Pafco B."/>
            <person name="Schwarz E.M."/>
        </authorList>
    </citation>
    <scope>NUCLEOTIDE SEQUENCE [LARGE SCALE GENOMIC DNA]</scope>
    <source>
        <strain evidence="4 5">Aroian</strain>
        <tissue evidence="4">Whole animal</tissue>
    </source>
</reference>
<dbReference type="SMART" id="SM00178">
    <property type="entry name" value="SAR"/>
    <property type="match status" value="1"/>
</dbReference>
<dbReference type="Pfam" id="PF00025">
    <property type="entry name" value="Arf"/>
    <property type="match status" value="1"/>
</dbReference>
<evidence type="ECO:0000256" key="2">
    <source>
        <dbReference type="ARBA" id="ARBA00023134"/>
    </source>
</evidence>
<protein>
    <recommendedName>
        <fullName evidence="6">ADP-ribosylation factor family protein</fullName>
    </recommendedName>
</protein>
<evidence type="ECO:0008006" key="6">
    <source>
        <dbReference type="Google" id="ProtNLM"/>
    </source>
</evidence>
<keyword evidence="2 3" id="KW-0342">GTP-binding</keyword>
<accession>A0ABR1DXC3</accession>
<dbReference type="PRINTS" id="PR00328">
    <property type="entry name" value="SAR1GTPBP"/>
</dbReference>
<dbReference type="InterPro" id="IPR006689">
    <property type="entry name" value="Small_GTPase_ARF/SAR"/>
</dbReference>
<dbReference type="InterPro" id="IPR024156">
    <property type="entry name" value="Small_GTPase_ARF"/>
</dbReference>
<comment type="caution">
    <text evidence="4">The sequence shown here is derived from an EMBL/GenBank/DDBJ whole genome shotgun (WGS) entry which is preliminary data.</text>
</comment>
<dbReference type="Proteomes" id="UP001303046">
    <property type="component" value="Unassembled WGS sequence"/>
</dbReference>
<evidence type="ECO:0000313" key="5">
    <source>
        <dbReference type="Proteomes" id="UP001303046"/>
    </source>
</evidence>
<dbReference type="EMBL" id="JAVFWL010000005">
    <property type="protein sequence ID" value="KAK6754665.1"/>
    <property type="molecule type" value="Genomic_DNA"/>
</dbReference>
<gene>
    <name evidence="4" type="primary">Necator_chrV.g18362</name>
    <name evidence="4" type="ORF">RB195_013571</name>
</gene>
<dbReference type="NCBIfam" id="TIGR00231">
    <property type="entry name" value="small_GTP"/>
    <property type="match status" value="1"/>
</dbReference>
<dbReference type="PROSITE" id="PS51417">
    <property type="entry name" value="ARF"/>
    <property type="match status" value="1"/>
</dbReference>
<dbReference type="InterPro" id="IPR005225">
    <property type="entry name" value="Small_GTP-bd"/>
</dbReference>
<keyword evidence="5" id="KW-1185">Reference proteome</keyword>
<dbReference type="PANTHER" id="PTHR11711">
    <property type="entry name" value="ADP RIBOSYLATION FACTOR-RELATED"/>
    <property type="match status" value="1"/>
</dbReference>
<comment type="similarity">
    <text evidence="3">Belongs to the small GTPase superfamily. Arf family.</text>
</comment>
<dbReference type="Gene3D" id="3.40.50.300">
    <property type="entry name" value="P-loop containing nucleotide triphosphate hydrolases"/>
    <property type="match status" value="1"/>
</dbReference>
<dbReference type="SUPFAM" id="SSF52540">
    <property type="entry name" value="P-loop containing nucleoside triphosphate hydrolases"/>
    <property type="match status" value="1"/>
</dbReference>
<keyword evidence="1 3" id="KW-0547">Nucleotide-binding</keyword>
<name>A0ABR1DXC3_NECAM</name>
<dbReference type="InterPro" id="IPR027417">
    <property type="entry name" value="P-loop_NTPase"/>
</dbReference>
<sequence length="200" mass="22246">MSGTKPDPAIFNSISGFCRGFPSLRQIRVMGGVFSRLRCFLFGPMFCRVLMVGLHNAGKSTVLCKLKSGDVEAVTRTTGFNVETVDYRDVSFTIWDIGGNQKVRHIWKHYYVNVKATIFVVDSSDNESVCEACKEILDLLAIPDLQGTALLILANKQDVGECMTADEITTELKLQSIKDREQLSTLRSNLNSRDSVITNN</sequence>
<organism evidence="4 5">
    <name type="scientific">Necator americanus</name>
    <name type="common">Human hookworm</name>
    <dbReference type="NCBI Taxonomy" id="51031"/>
    <lineage>
        <taxon>Eukaryota</taxon>
        <taxon>Metazoa</taxon>
        <taxon>Ecdysozoa</taxon>
        <taxon>Nematoda</taxon>
        <taxon>Chromadorea</taxon>
        <taxon>Rhabditida</taxon>
        <taxon>Rhabditina</taxon>
        <taxon>Rhabditomorpha</taxon>
        <taxon>Strongyloidea</taxon>
        <taxon>Ancylostomatidae</taxon>
        <taxon>Bunostominae</taxon>
        <taxon>Necator</taxon>
    </lineage>
</organism>
<evidence type="ECO:0000256" key="3">
    <source>
        <dbReference type="RuleBase" id="RU003925"/>
    </source>
</evidence>
<evidence type="ECO:0000256" key="1">
    <source>
        <dbReference type="ARBA" id="ARBA00022741"/>
    </source>
</evidence>